<dbReference type="AlphaFoldDB" id="A0AA41UIZ0"/>
<sequence>MFYLFAFHCYHLLQKENRYRPFGAGNGLFVAPGILLTPLPPLWPGAANDTEYENNKVDKDDSGNMAFHFGNPKRVIGCLATGVPQCQEFSSQKQVQVKILPDTLSARITNVHPNEFPSYYFQASIVDMPQAIHPARRRICWGAVFMIGIHLALSNKRMPNPSAVNHRGCRTWNNFFLPHHCRDTC</sequence>
<dbReference type="RefSeq" id="WP_246905480.1">
    <property type="nucleotide sequence ID" value="NZ_JALJRB010000007.1"/>
</dbReference>
<dbReference type="Proteomes" id="UP001165427">
    <property type="component" value="Unassembled WGS sequence"/>
</dbReference>
<protein>
    <submittedName>
        <fullName evidence="1">Uncharacterized protein</fullName>
    </submittedName>
</protein>
<organism evidence="1 2">
    <name type="scientific">Desulfatitalea alkaliphila</name>
    <dbReference type="NCBI Taxonomy" id="2929485"/>
    <lineage>
        <taxon>Bacteria</taxon>
        <taxon>Pseudomonadati</taxon>
        <taxon>Thermodesulfobacteriota</taxon>
        <taxon>Desulfobacteria</taxon>
        <taxon>Desulfobacterales</taxon>
        <taxon>Desulfosarcinaceae</taxon>
        <taxon>Desulfatitalea</taxon>
    </lineage>
</organism>
<comment type="caution">
    <text evidence="1">The sequence shown here is derived from an EMBL/GenBank/DDBJ whole genome shotgun (WGS) entry which is preliminary data.</text>
</comment>
<reference evidence="1" key="1">
    <citation type="submission" date="2022-04" db="EMBL/GenBank/DDBJ databases">
        <title>Desulfatitalea alkaliphila sp. nov., a novel anaerobic sulfate-reducing bacterium isolated from terrestrial mud volcano, Taman Peninsula, Russia.</title>
        <authorList>
            <person name="Khomyakova M.A."/>
            <person name="Merkel A.Y."/>
            <person name="Slobodkin A.I."/>
        </authorList>
    </citation>
    <scope>NUCLEOTIDE SEQUENCE</scope>
    <source>
        <strain evidence="1">M08but</strain>
    </source>
</reference>
<accession>A0AA41UIZ0</accession>
<evidence type="ECO:0000313" key="1">
    <source>
        <dbReference type="EMBL" id="MCJ8500609.1"/>
    </source>
</evidence>
<proteinExistence type="predicted"/>
<keyword evidence="2" id="KW-1185">Reference proteome</keyword>
<gene>
    <name evidence="1" type="ORF">MRX98_08505</name>
</gene>
<dbReference type="EMBL" id="JALJRB010000007">
    <property type="protein sequence ID" value="MCJ8500609.1"/>
    <property type="molecule type" value="Genomic_DNA"/>
</dbReference>
<name>A0AA41UIZ0_9BACT</name>
<evidence type="ECO:0000313" key="2">
    <source>
        <dbReference type="Proteomes" id="UP001165427"/>
    </source>
</evidence>